<dbReference type="PROSITE" id="PS51786">
    <property type="entry name" value="LON_PROTEOLYTIC"/>
    <property type="match status" value="1"/>
</dbReference>
<dbReference type="GO" id="GO:0030163">
    <property type="term" value="P:protein catabolic process"/>
    <property type="evidence" value="ECO:0007669"/>
    <property type="project" value="InterPro"/>
</dbReference>
<gene>
    <name evidence="4" type="ORF">CTOB1V02_LOCUS14394</name>
</gene>
<dbReference type="InterPro" id="IPR027065">
    <property type="entry name" value="Lon_Prtase"/>
</dbReference>
<sequence length="205" mass="22207">MSLGGLHDESEIRGHRKTYIGAVMRAVAKKKAMDESYDVTIREGELKDIIGPAKFKPDEEAKVDVPGVAIGDVMKESATTALSYIKANAAELGIDGERFEKTDIHIHVPEGAIPKDGPSAGITMMTSIVSAFKQQTVKPNVSMSGEITLRGKVLPVGGIKEKVLAAKRSGVKEIILCQANQKDVNKIDDAYIKGVKFHFVDNMKE</sequence>
<dbReference type="AlphaFoldDB" id="A0A7R8ZW32"/>
<dbReference type="InterPro" id="IPR008269">
    <property type="entry name" value="Lon_proteolytic"/>
</dbReference>
<dbReference type="SUPFAM" id="SSF54211">
    <property type="entry name" value="Ribosomal protein S5 domain 2-like"/>
    <property type="match status" value="1"/>
</dbReference>
<dbReference type="PRINTS" id="PR00830">
    <property type="entry name" value="ENDOLAPTASE"/>
</dbReference>
<keyword evidence="1 3" id="KW-0378">Hydrolase</keyword>
<dbReference type="PROSITE" id="PS01046">
    <property type="entry name" value="LON_SER"/>
    <property type="match status" value="1"/>
</dbReference>
<dbReference type="GO" id="GO:0004252">
    <property type="term" value="F:serine-type endopeptidase activity"/>
    <property type="evidence" value="ECO:0007669"/>
    <property type="project" value="UniProtKB-UniRule"/>
</dbReference>
<evidence type="ECO:0000313" key="4">
    <source>
        <dbReference type="EMBL" id="CAD7236579.1"/>
    </source>
</evidence>
<dbReference type="Pfam" id="PF05362">
    <property type="entry name" value="Lon_C"/>
    <property type="match status" value="1"/>
</dbReference>
<dbReference type="PANTHER" id="PTHR10046">
    <property type="entry name" value="ATP DEPENDENT LON PROTEASE FAMILY MEMBER"/>
    <property type="match status" value="1"/>
</dbReference>
<dbReference type="Gene3D" id="3.30.230.10">
    <property type="match status" value="1"/>
</dbReference>
<dbReference type="InterPro" id="IPR020568">
    <property type="entry name" value="Ribosomal_Su5_D2-typ_SF"/>
</dbReference>
<dbReference type="GO" id="GO:0006508">
    <property type="term" value="P:proteolysis"/>
    <property type="evidence" value="ECO:0007669"/>
    <property type="project" value="UniProtKB-KW"/>
</dbReference>
<accession>A0A7R8ZW32</accession>
<dbReference type="GO" id="GO:0004176">
    <property type="term" value="F:ATP-dependent peptidase activity"/>
    <property type="evidence" value="ECO:0007669"/>
    <property type="project" value="UniProtKB-UniRule"/>
</dbReference>
<dbReference type="InterPro" id="IPR008268">
    <property type="entry name" value="Peptidase_S16_AS"/>
</dbReference>
<reference evidence="4" key="1">
    <citation type="submission" date="2020-11" db="EMBL/GenBank/DDBJ databases">
        <authorList>
            <person name="Tran Van P."/>
        </authorList>
    </citation>
    <scope>NUCLEOTIDE SEQUENCE</scope>
</reference>
<protein>
    <submittedName>
        <fullName evidence="4">Uncharacterized protein</fullName>
    </submittedName>
</protein>
<keyword evidence="2 3" id="KW-0720">Serine protease</keyword>
<comment type="similarity">
    <text evidence="3">Belongs to the peptidase S16 family.</text>
</comment>
<dbReference type="OrthoDB" id="2411602at2759"/>
<keyword evidence="3" id="KW-0645">Protease</keyword>
<evidence type="ECO:0000256" key="1">
    <source>
        <dbReference type="ARBA" id="ARBA00022801"/>
    </source>
</evidence>
<proteinExistence type="inferred from homology"/>
<evidence type="ECO:0000256" key="2">
    <source>
        <dbReference type="ARBA" id="ARBA00022825"/>
    </source>
</evidence>
<name>A0A7R8ZW32_9CRUS</name>
<evidence type="ECO:0000256" key="3">
    <source>
        <dbReference type="PROSITE-ProRule" id="PRU01122"/>
    </source>
</evidence>
<feature type="active site" evidence="3">
    <location>
        <position position="162"/>
    </location>
</feature>
<dbReference type="GO" id="GO:0005524">
    <property type="term" value="F:ATP binding"/>
    <property type="evidence" value="ECO:0007669"/>
    <property type="project" value="InterPro"/>
</dbReference>
<organism evidence="4">
    <name type="scientific">Cyprideis torosa</name>
    <dbReference type="NCBI Taxonomy" id="163714"/>
    <lineage>
        <taxon>Eukaryota</taxon>
        <taxon>Metazoa</taxon>
        <taxon>Ecdysozoa</taxon>
        <taxon>Arthropoda</taxon>
        <taxon>Crustacea</taxon>
        <taxon>Oligostraca</taxon>
        <taxon>Ostracoda</taxon>
        <taxon>Podocopa</taxon>
        <taxon>Podocopida</taxon>
        <taxon>Cytherocopina</taxon>
        <taxon>Cytheroidea</taxon>
        <taxon>Cytherideidae</taxon>
        <taxon>Cyprideis</taxon>
    </lineage>
</organism>
<dbReference type="EMBL" id="OB680126">
    <property type="protein sequence ID" value="CAD7236579.1"/>
    <property type="molecule type" value="Genomic_DNA"/>
</dbReference>
<feature type="non-terminal residue" evidence="4">
    <location>
        <position position="1"/>
    </location>
</feature>
<dbReference type="InterPro" id="IPR014721">
    <property type="entry name" value="Ribsml_uS5_D2-typ_fold_subgr"/>
</dbReference>
<feature type="active site" evidence="3">
    <location>
        <position position="119"/>
    </location>
</feature>